<keyword evidence="7" id="KW-1185">Reference proteome</keyword>
<reference evidence="6 7" key="1">
    <citation type="submission" date="2017-03" db="EMBL/GenBank/DDBJ databases">
        <authorList>
            <person name="Afonso C.L."/>
            <person name="Miller P.J."/>
            <person name="Scott M.A."/>
            <person name="Spackman E."/>
            <person name="Goraichik I."/>
            <person name="Dimitrov K.M."/>
            <person name="Suarez D.L."/>
            <person name="Swayne D.E."/>
        </authorList>
    </citation>
    <scope>NUCLEOTIDE SEQUENCE [LARGE SCALE GENOMIC DNA]</scope>
    <source>
        <strain evidence="6 7">CECT 8287</strain>
    </source>
</reference>
<evidence type="ECO:0000259" key="5">
    <source>
        <dbReference type="Pfam" id="PF00732"/>
    </source>
</evidence>
<dbReference type="AlphaFoldDB" id="A0A1Y5REP4"/>
<dbReference type="OrthoDB" id="9785276at2"/>
<name>A0A1Y5REP4_9RHOB</name>
<dbReference type="PANTHER" id="PTHR11552">
    <property type="entry name" value="GLUCOSE-METHANOL-CHOLINE GMC OXIDOREDUCTASE"/>
    <property type="match status" value="1"/>
</dbReference>
<dbReference type="SUPFAM" id="SSF51905">
    <property type="entry name" value="FAD/NAD(P)-binding domain"/>
    <property type="match status" value="1"/>
</dbReference>
<dbReference type="EC" id="1.1.99.1" evidence="6"/>
<sequence length="139" mass="14938">MRIRFYHRRRGGNGPLKVARGAYPNPLYDAFLQAGAQAGQVVSDDLNGRKCDGVARLDATKSTSRRCSAVVAFLKPAMSRKNLVLRTGAEARRMLIEGSRAAGIVYVHKGVSRTSRATGEGILTGGISQSAVPFWSFGV</sequence>
<dbReference type="Gene3D" id="3.50.50.60">
    <property type="entry name" value="FAD/NAD(P)-binding domain"/>
    <property type="match status" value="1"/>
</dbReference>
<dbReference type="InterPro" id="IPR000172">
    <property type="entry name" value="GMC_OxRdtase_N"/>
</dbReference>
<evidence type="ECO:0000256" key="2">
    <source>
        <dbReference type="ARBA" id="ARBA00010790"/>
    </source>
</evidence>
<keyword evidence="3" id="KW-0285">Flavoprotein</keyword>
<dbReference type="GO" id="GO:0008812">
    <property type="term" value="F:choline dehydrogenase activity"/>
    <property type="evidence" value="ECO:0007669"/>
    <property type="project" value="UniProtKB-EC"/>
</dbReference>
<dbReference type="Pfam" id="PF00732">
    <property type="entry name" value="GMC_oxred_N"/>
    <property type="match status" value="1"/>
</dbReference>
<evidence type="ECO:0000256" key="3">
    <source>
        <dbReference type="ARBA" id="ARBA00022630"/>
    </source>
</evidence>
<accession>A0A1Y5REP4</accession>
<keyword evidence="6" id="KW-0560">Oxidoreductase</keyword>
<evidence type="ECO:0000256" key="1">
    <source>
        <dbReference type="ARBA" id="ARBA00001974"/>
    </source>
</evidence>
<dbReference type="InterPro" id="IPR012132">
    <property type="entry name" value="GMC_OxRdtase"/>
</dbReference>
<evidence type="ECO:0000313" key="6">
    <source>
        <dbReference type="EMBL" id="SLN15810.1"/>
    </source>
</evidence>
<dbReference type="Proteomes" id="UP000193827">
    <property type="component" value="Unassembled WGS sequence"/>
</dbReference>
<dbReference type="GO" id="GO:0050660">
    <property type="term" value="F:flavin adenine dinucleotide binding"/>
    <property type="evidence" value="ECO:0007669"/>
    <property type="project" value="InterPro"/>
</dbReference>
<dbReference type="PANTHER" id="PTHR11552:SF147">
    <property type="entry name" value="CHOLINE DEHYDROGENASE, MITOCHONDRIAL"/>
    <property type="match status" value="1"/>
</dbReference>
<dbReference type="InterPro" id="IPR036188">
    <property type="entry name" value="FAD/NAD-bd_sf"/>
</dbReference>
<organism evidence="6 7">
    <name type="scientific">Roseovarius litorisediminis</name>
    <dbReference type="NCBI Taxonomy" id="1312363"/>
    <lineage>
        <taxon>Bacteria</taxon>
        <taxon>Pseudomonadati</taxon>
        <taxon>Pseudomonadota</taxon>
        <taxon>Alphaproteobacteria</taxon>
        <taxon>Rhodobacterales</taxon>
        <taxon>Roseobacteraceae</taxon>
        <taxon>Roseovarius</taxon>
    </lineage>
</organism>
<dbReference type="RefSeq" id="WP_085890916.1">
    <property type="nucleotide sequence ID" value="NZ_FWFL01000001.1"/>
</dbReference>
<comment type="cofactor">
    <cofactor evidence="1">
        <name>FAD</name>
        <dbReference type="ChEBI" id="CHEBI:57692"/>
    </cofactor>
</comment>
<keyword evidence="4" id="KW-0274">FAD</keyword>
<evidence type="ECO:0000256" key="4">
    <source>
        <dbReference type="ARBA" id="ARBA00022827"/>
    </source>
</evidence>
<protein>
    <submittedName>
        <fullName evidence="6">Oxygen-dependent choline dehydrogenase</fullName>
        <ecNumber evidence="6">1.1.99.1</ecNumber>
    </submittedName>
</protein>
<proteinExistence type="inferred from homology"/>
<evidence type="ECO:0000313" key="7">
    <source>
        <dbReference type="Proteomes" id="UP000193827"/>
    </source>
</evidence>
<feature type="domain" description="Glucose-methanol-choline oxidoreductase N-terminal" evidence="5">
    <location>
        <begin position="14"/>
        <end position="129"/>
    </location>
</feature>
<comment type="similarity">
    <text evidence="2">Belongs to the GMC oxidoreductase family.</text>
</comment>
<gene>
    <name evidence="6" type="primary">betA_3</name>
    <name evidence="6" type="ORF">PEL8287_00688</name>
</gene>
<dbReference type="EMBL" id="FWFL01000001">
    <property type="protein sequence ID" value="SLN15810.1"/>
    <property type="molecule type" value="Genomic_DNA"/>
</dbReference>